<evidence type="ECO:0000313" key="1">
    <source>
        <dbReference type="EMBL" id="GEC16046.1"/>
    </source>
</evidence>
<name>A0A4Y3WFL9_NITWI</name>
<dbReference type="AlphaFoldDB" id="A0A4Y3WFL9"/>
<dbReference type="Proteomes" id="UP000318825">
    <property type="component" value="Unassembled WGS sequence"/>
</dbReference>
<sequence>MADEEDKTIVEQGPSIGEYRRESIPEYIIDSSGARFDFDRIALEGDGGLEPSQLARNECLIAPGLIYRRASS</sequence>
<reference evidence="1 2" key="1">
    <citation type="submission" date="2019-06" db="EMBL/GenBank/DDBJ databases">
        <title>Whole genome shotgun sequence of Nitrobacter winogradskyi NBRC 14297.</title>
        <authorList>
            <person name="Hosoyama A."/>
            <person name="Uohara A."/>
            <person name="Ohji S."/>
            <person name="Ichikawa N."/>
        </authorList>
    </citation>
    <scope>NUCLEOTIDE SEQUENCE [LARGE SCALE GENOMIC DNA]</scope>
    <source>
        <strain evidence="1 2">NBRC 14297</strain>
    </source>
</reference>
<evidence type="ECO:0000313" key="2">
    <source>
        <dbReference type="Proteomes" id="UP000318825"/>
    </source>
</evidence>
<dbReference type="RefSeq" id="WP_041344977.1">
    <property type="nucleotide sequence ID" value="NZ_BJNF01000050.1"/>
</dbReference>
<accession>A0A4Y3WFL9</accession>
<dbReference type="EMBL" id="BJNF01000050">
    <property type="protein sequence ID" value="GEC16046.1"/>
    <property type="molecule type" value="Genomic_DNA"/>
</dbReference>
<protein>
    <submittedName>
        <fullName evidence="1">Uncharacterized protein</fullName>
    </submittedName>
</protein>
<proteinExistence type="predicted"/>
<organism evidence="1 2">
    <name type="scientific">Nitrobacter winogradskyi</name>
    <name type="common">Nitrobacter agilis</name>
    <dbReference type="NCBI Taxonomy" id="913"/>
    <lineage>
        <taxon>Bacteria</taxon>
        <taxon>Pseudomonadati</taxon>
        <taxon>Pseudomonadota</taxon>
        <taxon>Alphaproteobacteria</taxon>
        <taxon>Hyphomicrobiales</taxon>
        <taxon>Nitrobacteraceae</taxon>
        <taxon>Nitrobacter</taxon>
    </lineage>
</organism>
<dbReference type="OrthoDB" id="8083457at2"/>
<comment type="caution">
    <text evidence="1">The sequence shown here is derived from an EMBL/GenBank/DDBJ whole genome shotgun (WGS) entry which is preliminary data.</text>
</comment>
<gene>
    <name evidence="1" type="ORF">NWI01_19380</name>
</gene>